<evidence type="ECO:0000313" key="3">
    <source>
        <dbReference type="Proteomes" id="UP000237822"/>
    </source>
</evidence>
<dbReference type="AlphaFoldDB" id="A0A2T0UZ31"/>
<keyword evidence="1" id="KW-1133">Transmembrane helix</keyword>
<comment type="caution">
    <text evidence="2">The sequence shown here is derived from an EMBL/GenBank/DDBJ whole genome shotgun (WGS) entry which is preliminary data.</text>
</comment>
<reference evidence="2 3" key="1">
    <citation type="submission" date="2018-03" db="EMBL/GenBank/DDBJ databases">
        <title>Genomic Encyclopedia of Archaeal and Bacterial Type Strains, Phase II (KMG-II): from individual species to whole genera.</title>
        <authorList>
            <person name="Goeker M."/>
        </authorList>
    </citation>
    <scope>NUCLEOTIDE SEQUENCE [LARGE SCALE GENOMIC DNA]</scope>
    <source>
        <strain evidence="2 3">ATCC BAA-1496</strain>
    </source>
</reference>
<feature type="transmembrane region" description="Helical" evidence="1">
    <location>
        <begin position="39"/>
        <end position="60"/>
    </location>
</feature>
<dbReference type="Proteomes" id="UP000237822">
    <property type="component" value="Unassembled WGS sequence"/>
</dbReference>
<evidence type="ECO:0000256" key="1">
    <source>
        <dbReference type="SAM" id="Phobius"/>
    </source>
</evidence>
<evidence type="ECO:0000313" key="2">
    <source>
        <dbReference type="EMBL" id="PRY63179.1"/>
    </source>
</evidence>
<name>A0A2T0UZ31_9MICO</name>
<feature type="transmembrane region" description="Helical" evidence="1">
    <location>
        <begin position="12"/>
        <end position="33"/>
    </location>
</feature>
<organism evidence="2 3">
    <name type="scientific">Knoellia remsis</name>
    <dbReference type="NCBI Taxonomy" id="407159"/>
    <lineage>
        <taxon>Bacteria</taxon>
        <taxon>Bacillati</taxon>
        <taxon>Actinomycetota</taxon>
        <taxon>Actinomycetes</taxon>
        <taxon>Micrococcales</taxon>
        <taxon>Intrasporangiaceae</taxon>
        <taxon>Knoellia</taxon>
    </lineage>
</organism>
<dbReference type="RefSeq" id="WP_146132845.1">
    <property type="nucleotide sequence ID" value="NZ_PVTI01000002.1"/>
</dbReference>
<proteinExistence type="predicted"/>
<accession>A0A2T0UZ31</accession>
<keyword evidence="1" id="KW-0812">Transmembrane</keyword>
<dbReference type="EMBL" id="PVTI01000002">
    <property type="protein sequence ID" value="PRY63179.1"/>
    <property type="molecule type" value="Genomic_DNA"/>
</dbReference>
<keyword evidence="1" id="KW-0472">Membrane</keyword>
<protein>
    <submittedName>
        <fullName evidence="2">Uncharacterized protein</fullName>
    </submittedName>
</protein>
<feature type="transmembrane region" description="Helical" evidence="1">
    <location>
        <begin position="72"/>
        <end position="96"/>
    </location>
</feature>
<dbReference type="OrthoDB" id="9934684at2"/>
<sequence length="97" mass="9896">MTTVNILEAKITVTNIALVIIAAIIAVAFTIGAFKTGTWAWLVAVPINIVGAALVVVGALRRRATDGSRGMAIAVTGGLFIVGSIWAAFMLGNALAS</sequence>
<gene>
    <name evidence="2" type="ORF">BCF74_10210</name>
</gene>
<keyword evidence="3" id="KW-1185">Reference proteome</keyword>